<evidence type="ECO:0000256" key="1">
    <source>
        <dbReference type="SAM" id="SignalP"/>
    </source>
</evidence>
<gene>
    <name evidence="2" type="ORF">EPL05_19315</name>
</gene>
<dbReference type="InterPro" id="IPR024078">
    <property type="entry name" value="LmbE-like_dom_sf"/>
</dbReference>
<feature type="chain" id="PRO_5019055034" evidence="1">
    <location>
        <begin position="21"/>
        <end position="854"/>
    </location>
</feature>
<evidence type="ECO:0000313" key="2">
    <source>
        <dbReference type="EMBL" id="RWY48594.1"/>
    </source>
</evidence>
<evidence type="ECO:0000313" key="3">
    <source>
        <dbReference type="Proteomes" id="UP000286701"/>
    </source>
</evidence>
<dbReference type="Gene3D" id="3.40.50.10320">
    <property type="entry name" value="LmbE-like"/>
    <property type="match status" value="1"/>
</dbReference>
<dbReference type="OrthoDB" id="9759749at2"/>
<dbReference type="PANTHER" id="PTHR12993">
    <property type="entry name" value="N-ACETYLGLUCOSAMINYL-PHOSPHATIDYLINOSITOL DE-N-ACETYLASE-RELATED"/>
    <property type="match status" value="1"/>
</dbReference>
<sequence length="854" mass="94508">MKRTLLFTLALFLVYQSLNAQTSPPSDIGTIQQNFRKLNVLGSILYIAAHPDDENTRLLAYLAQEKHYRTGYLSLTRGDGGQNLIGNEQSELLGLIRTQELLAARRIDGAEQFFSRATDFGFSKNPEETLKFWDKDKILGDMVWVIRKFRPDVMICRFPTTGEGGHGNHTASAILAQEAFSAAADPKRYPEQLKHGVSTWQAKRLLWNTFNFGNTNTTSEDQFKLNVGTYNPILGKSYGEIAAESRSNHKTQGFGSARQRGDAFEYFKTILGDAPKTDLMDGVETGWSRIPGGNVIGTQVAAITKSFSNLTPEASVPALVELLGKVDMEFGNDKAMQTVRLIPSRVEDYTFWHQQKTKEVKDLIAACAGLWFESYAAEPSYAVGDSMIVNNQFVFRSRVPIYSVEIYGGGREILKKMSYDAPMSSSSEVNTLSFNGKGKVPSATITQPYWLDSPHSIGSYTLAKDTLAGNPENPDAPKVTYTFNINGKDISYQRSIVFKYVDPARGEIYQPLEITPPVTANIAEMVYVYNNPAPQTIQVKLKSFTNASGSISIKPIPGWKITPEKIDFTGRKKGDEWTVAFSAGPTETKSNTVKFDVITTVNGKSFSQGLLNIKYNHVPAITIFPPAQAKLVNIDLKIAGKRIGYIAGAGDLVPDALREVGYDVHQLSESEIINSDLSVYDAIVIGVRAYNVNQRLAYEQPKLMEYVKNGGNLVVQYNNNNGLVTKAIGPYPFQVVNQRVTTEDSPVILLDNDSPVLNYPNKITQQDFNDWIQERSVYMVSNIDPQYKTPLQMGDPGEAKSNGSLIVADYGAGRFVYTSLVFFRELPAGVPGAYRLFVNLLSKPAKTAGVGYLK</sequence>
<dbReference type="InterPro" id="IPR003737">
    <property type="entry name" value="GlcNAc_PI_deacetylase-related"/>
</dbReference>
<reference evidence="2 3" key="1">
    <citation type="submission" date="2019-01" db="EMBL/GenBank/DDBJ databases">
        <title>Mucilaginibacter antarcticum sp. nov., isolated from antarctic soil.</title>
        <authorList>
            <person name="Yan Y.-Q."/>
            <person name="Du Z.-J."/>
        </authorList>
    </citation>
    <scope>NUCLEOTIDE SEQUENCE [LARGE SCALE GENOMIC DNA]</scope>
    <source>
        <strain evidence="2 3">F01003</strain>
    </source>
</reference>
<dbReference type="RefSeq" id="WP_128535640.1">
    <property type="nucleotide sequence ID" value="NZ_SBIW01000009.1"/>
</dbReference>
<dbReference type="GO" id="GO:0016811">
    <property type="term" value="F:hydrolase activity, acting on carbon-nitrogen (but not peptide) bonds, in linear amides"/>
    <property type="evidence" value="ECO:0007669"/>
    <property type="project" value="TreeGrafter"/>
</dbReference>
<dbReference type="AlphaFoldDB" id="A0A444MJN1"/>
<dbReference type="Proteomes" id="UP000286701">
    <property type="component" value="Unassembled WGS sequence"/>
</dbReference>
<dbReference type="InterPro" id="IPR029062">
    <property type="entry name" value="Class_I_gatase-like"/>
</dbReference>
<organism evidence="2 3">
    <name type="scientific">Mucilaginibacter gilvus</name>
    <dbReference type="NCBI Taxonomy" id="2305909"/>
    <lineage>
        <taxon>Bacteria</taxon>
        <taxon>Pseudomonadati</taxon>
        <taxon>Bacteroidota</taxon>
        <taxon>Sphingobacteriia</taxon>
        <taxon>Sphingobacteriales</taxon>
        <taxon>Sphingobacteriaceae</taxon>
        <taxon>Mucilaginibacter</taxon>
    </lineage>
</organism>
<dbReference type="PANTHER" id="PTHR12993:SF11">
    <property type="entry name" value="N-ACETYLGLUCOSAMINYL-PHOSPHATIDYLINOSITOL DE-N-ACETYLASE"/>
    <property type="match status" value="1"/>
</dbReference>
<feature type="signal peptide" evidence="1">
    <location>
        <begin position="1"/>
        <end position="20"/>
    </location>
</feature>
<dbReference type="Pfam" id="PF02585">
    <property type="entry name" value="PIG-L"/>
    <property type="match status" value="1"/>
</dbReference>
<accession>A0A444MJN1</accession>
<dbReference type="SUPFAM" id="SSF52317">
    <property type="entry name" value="Class I glutamine amidotransferase-like"/>
    <property type="match status" value="1"/>
</dbReference>
<proteinExistence type="predicted"/>
<name>A0A444MJN1_9SPHI</name>
<protein>
    <submittedName>
        <fullName evidence="2">PIG-L family deacetylase</fullName>
    </submittedName>
</protein>
<comment type="caution">
    <text evidence="2">The sequence shown here is derived from an EMBL/GenBank/DDBJ whole genome shotgun (WGS) entry which is preliminary data.</text>
</comment>
<dbReference type="SUPFAM" id="SSF102588">
    <property type="entry name" value="LmbE-like"/>
    <property type="match status" value="1"/>
</dbReference>
<keyword evidence="1" id="KW-0732">Signal</keyword>
<keyword evidence="3" id="KW-1185">Reference proteome</keyword>
<dbReference type="EMBL" id="SBIW01000009">
    <property type="protein sequence ID" value="RWY48594.1"/>
    <property type="molecule type" value="Genomic_DNA"/>
</dbReference>